<name>A0A8B8BDT9_CRAVI</name>
<proteinExistence type="predicted"/>
<dbReference type="KEGG" id="cvn:111109151"/>
<feature type="signal peptide" evidence="1">
    <location>
        <begin position="1"/>
        <end position="22"/>
    </location>
</feature>
<accession>A0A8B8BDT9</accession>
<evidence type="ECO:0000256" key="1">
    <source>
        <dbReference type="SAM" id="SignalP"/>
    </source>
</evidence>
<keyword evidence="1" id="KW-0732">Signal</keyword>
<organism evidence="2 3">
    <name type="scientific">Crassostrea virginica</name>
    <name type="common">Eastern oyster</name>
    <dbReference type="NCBI Taxonomy" id="6565"/>
    <lineage>
        <taxon>Eukaryota</taxon>
        <taxon>Metazoa</taxon>
        <taxon>Spiralia</taxon>
        <taxon>Lophotrochozoa</taxon>
        <taxon>Mollusca</taxon>
        <taxon>Bivalvia</taxon>
        <taxon>Autobranchia</taxon>
        <taxon>Pteriomorphia</taxon>
        <taxon>Ostreida</taxon>
        <taxon>Ostreoidea</taxon>
        <taxon>Ostreidae</taxon>
        <taxon>Crassostrea</taxon>
    </lineage>
</organism>
<evidence type="ECO:0000313" key="3">
    <source>
        <dbReference type="RefSeq" id="XP_022300944.1"/>
    </source>
</evidence>
<dbReference type="AlphaFoldDB" id="A0A8B8BDT9"/>
<keyword evidence="2" id="KW-1185">Reference proteome</keyword>
<gene>
    <name evidence="3" type="primary">LOC111109151</name>
</gene>
<protein>
    <submittedName>
        <fullName evidence="3">Uncharacterized protein LOC111109151</fullName>
    </submittedName>
</protein>
<sequence length="202" mass="23148">MGIFFGILVGVITTFLFLKGKGSKTNEPKSVLNSINYKKSCNSDDLRQLEIKEYSEIPEHFKENRSQQTEEIDILEHSEANASEKDQCSSIIGECIKQDTIADKPGRDFEDNVCLTQNVLQEEKNNQYHCIADISSVTKKYFSLESRKSETPKQDTTSENHTDGDALYFILSKVKFHKSLFHSRRQIHTFPKDSPFKIHSCC</sequence>
<dbReference type="GeneID" id="111109151"/>
<evidence type="ECO:0000313" key="2">
    <source>
        <dbReference type="Proteomes" id="UP000694844"/>
    </source>
</evidence>
<dbReference type="RefSeq" id="XP_022300944.1">
    <property type="nucleotide sequence ID" value="XM_022445236.1"/>
</dbReference>
<dbReference type="Proteomes" id="UP000694844">
    <property type="component" value="Chromosome 8"/>
</dbReference>
<reference evidence="3" key="1">
    <citation type="submission" date="2025-08" db="UniProtKB">
        <authorList>
            <consortium name="RefSeq"/>
        </authorList>
    </citation>
    <scope>IDENTIFICATION</scope>
    <source>
        <tissue evidence="3">Whole sample</tissue>
    </source>
</reference>
<feature type="chain" id="PRO_5034649166" evidence="1">
    <location>
        <begin position="23"/>
        <end position="202"/>
    </location>
</feature>